<evidence type="ECO:0000256" key="4">
    <source>
        <dbReference type="ARBA" id="ARBA00022692"/>
    </source>
</evidence>
<feature type="transmembrane region" description="Helical" evidence="9">
    <location>
        <begin position="426"/>
        <end position="447"/>
    </location>
</feature>
<dbReference type="GO" id="GO:0015343">
    <property type="term" value="F:siderophore-iron transmembrane transporter activity"/>
    <property type="evidence" value="ECO:0007669"/>
    <property type="project" value="TreeGrafter"/>
</dbReference>
<dbReference type="Gene3D" id="1.20.1250.20">
    <property type="entry name" value="MFS general substrate transporter like domains"/>
    <property type="match status" value="2"/>
</dbReference>
<name>A0A7G3ZNM1_9SACH</name>
<feature type="transmembrane region" description="Helical" evidence="9">
    <location>
        <begin position="204"/>
        <end position="227"/>
    </location>
</feature>
<protein>
    <recommendedName>
        <fullName evidence="12">Major facilitator superfamily (MFS) profile domain-containing protein</fullName>
    </recommendedName>
</protein>
<dbReference type="GO" id="GO:0005768">
    <property type="term" value="C:endosome"/>
    <property type="evidence" value="ECO:0007669"/>
    <property type="project" value="TreeGrafter"/>
</dbReference>
<feature type="transmembrane region" description="Helical" evidence="9">
    <location>
        <begin position="142"/>
        <end position="160"/>
    </location>
</feature>
<comment type="subcellular location">
    <subcellularLocation>
        <location evidence="1">Endomembrane system</location>
        <topology evidence="1">Multi-pass membrane protein</topology>
    </subcellularLocation>
</comment>
<dbReference type="OrthoDB" id="2241241at2759"/>
<dbReference type="GO" id="GO:0005774">
    <property type="term" value="C:vacuolar membrane"/>
    <property type="evidence" value="ECO:0007669"/>
    <property type="project" value="TreeGrafter"/>
</dbReference>
<dbReference type="FunFam" id="1.20.1250.20:FF:000412">
    <property type="entry name" value="SIT1p Ferrioxamine B transporter"/>
    <property type="match status" value="1"/>
</dbReference>
<evidence type="ECO:0000256" key="6">
    <source>
        <dbReference type="ARBA" id="ARBA00023065"/>
    </source>
</evidence>
<dbReference type="PANTHER" id="PTHR23501">
    <property type="entry name" value="MAJOR FACILITATOR SUPERFAMILY"/>
    <property type="match status" value="1"/>
</dbReference>
<feature type="transmembrane region" description="Helical" evidence="9">
    <location>
        <begin position="401"/>
        <end position="420"/>
    </location>
</feature>
<organism evidence="10 11">
    <name type="scientific">Torulaspora globosa</name>
    <dbReference type="NCBI Taxonomy" id="48254"/>
    <lineage>
        <taxon>Eukaryota</taxon>
        <taxon>Fungi</taxon>
        <taxon>Dikarya</taxon>
        <taxon>Ascomycota</taxon>
        <taxon>Saccharomycotina</taxon>
        <taxon>Saccharomycetes</taxon>
        <taxon>Saccharomycetales</taxon>
        <taxon>Saccharomycetaceae</taxon>
        <taxon>Torulaspora</taxon>
    </lineage>
</organism>
<evidence type="ECO:0008006" key="12">
    <source>
        <dbReference type="Google" id="ProtNLM"/>
    </source>
</evidence>
<accession>A0A7G3ZNM1</accession>
<feature type="transmembrane region" description="Helical" evidence="9">
    <location>
        <begin position="268"/>
        <end position="288"/>
    </location>
</feature>
<dbReference type="RefSeq" id="XP_037141781.1">
    <property type="nucleotide sequence ID" value="XM_037285885.1"/>
</dbReference>
<keyword evidence="5 9" id="KW-1133">Transmembrane helix</keyword>
<evidence type="ECO:0000256" key="9">
    <source>
        <dbReference type="SAM" id="Phobius"/>
    </source>
</evidence>
<keyword evidence="6" id="KW-0406">Ion transport</keyword>
<feature type="transmembrane region" description="Helical" evidence="9">
    <location>
        <begin position="536"/>
        <end position="559"/>
    </location>
</feature>
<feature type="transmembrane region" description="Helical" evidence="9">
    <location>
        <begin position="377"/>
        <end position="394"/>
    </location>
</feature>
<sequence length="587" mass="65229">MSGSGLSSQMKAETWSESSYPFNEPPLDDKDAGVHNIEVYAAQYEHFGYKVLLFFSIFLIAYAYGLDGNIRYTFQTLATNSYSQHSLLATVNCVIAVIAAPGQICFARAADIFGRATILFIAVVFYCMGTIIESQATTVPRFAAGACFYRLGMTGIVLILETIAMDFSHLNWRLLASFVPALPFIINTWISGNVTSAVGSNWKWGIGMWAFILPLSCIPLACCMLHMRYLAQKNAKQQLKGEFKMLKTMSWAEYIIEIFFWRLDLPGLILICVTFGCILIPFTLAGGLQDKWKTAGIIAPEVIGWVIALPLYMIWESLYARHPLTPFKLVKDRGIFSALIIAFHINFIWYMQGDYMFTVLLVAVNESVKSATRITNLYSFVSVITGTMLGFVLIKVRRTKPFILFGIGCWFVSFGLLVYYRGDVGSHSGIIGSLCLLGFGAGFFTYTTQASIQASTKLHQDMAVITSLYLATYNVGSAVGSAVSGAIWTNLLPEQVEKRLANSTLSAQAYSAPLVFIETYTWKTPERQGVVAAYRYVQKILCIVGLCFCAPLLLSAFFLRNHKLENVVALADLDEKKSLEDDKTADF</sequence>
<dbReference type="FunFam" id="1.20.1250.20:FF:000197">
    <property type="entry name" value="Siderophore iron transporter 1"/>
    <property type="match status" value="1"/>
</dbReference>
<evidence type="ECO:0000256" key="5">
    <source>
        <dbReference type="ARBA" id="ARBA00022989"/>
    </source>
</evidence>
<keyword evidence="4 9" id="KW-0812">Transmembrane</keyword>
<dbReference type="SUPFAM" id="SSF103473">
    <property type="entry name" value="MFS general substrate transporter"/>
    <property type="match status" value="1"/>
</dbReference>
<dbReference type="EMBL" id="CP059253">
    <property type="protein sequence ID" value="QLL35107.1"/>
    <property type="molecule type" value="Genomic_DNA"/>
</dbReference>
<keyword evidence="11" id="KW-1185">Reference proteome</keyword>
<evidence type="ECO:0000256" key="2">
    <source>
        <dbReference type="ARBA" id="ARBA00008335"/>
    </source>
</evidence>
<dbReference type="GO" id="GO:0005886">
    <property type="term" value="C:plasma membrane"/>
    <property type="evidence" value="ECO:0007669"/>
    <property type="project" value="TreeGrafter"/>
</dbReference>
<reference evidence="10 11" key="1">
    <citation type="submission" date="2020-06" db="EMBL/GenBank/DDBJ databases">
        <title>The yeast mating-type switching endonuclease HO is a domesticated member of an unorthodox homing genetic element family.</title>
        <authorList>
            <person name="Coughlan A.Y."/>
            <person name="Lombardi L."/>
            <person name="Braun-Galleani S."/>
            <person name="Martos A.R."/>
            <person name="Galeote V."/>
            <person name="Bigey F."/>
            <person name="Dequin S."/>
            <person name="Byrne K.P."/>
            <person name="Wolfe K.H."/>
        </authorList>
    </citation>
    <scope>NUCLEOTIDE SEQUENCE [LARGE SCALE GENOMIC DNA]</scope>
    <source>
        <strain evidence="10 11">CBS764</strain>
    </source>
</reference>
<keyword evidence="7 9" id="KW-0472">Membrane</keyword>
<dbReference type="AlphaFoldDB" id="A0A7G3ZNM1"/>
<dbReference type="KEGG" id="tgb:HG536_0H04830"/>
<evidence type="ECO:0000256" key="7">
    <source>
        <dbReference type="ARBA" id="ARBA00023136"/>
    </source>
</evidence>
<evidence type="ECO:0000256" key="3">
    <source>
        <dbReference type="ARBA" id="ARBA00022448"/>
    </source>
</evidence>
<feature type="transmembrane region" description="Helical" evidence="9">
    <location>
        <begin position="172"/>
        <end position="192"/>
    </location>
</feature>
<proteinExistence type="inferred from homology"/>
<dbReference type="Proteomes" id="UP000515788">
    <property type="component" value="Chromosome 8"/>
</dbReference>
<feature type="compositionally biased region" description="Polar residues" evidence="8">
    <location>
        <begin position="1"/>
        <end position="21"/>
    </location>
</feature>
<dbReference type="GeneID" id="59328373"/>
<feature type="transmembrane region" description="Helical" evidence="9">
    <location>
        <begin position="468"/>
        <end position="488"/>
    </location>
</feature>
<evidence type="ECO:0000256" key="1">
    <source>
        <dbReference type="ARBA" id="ARBA00004127"/>
    </source>
</evidence>
<feature type="transmembrane region" description="Helical" evidence="9">
    <location>
        <begin position="335"/>
        <end position="352"/>
    </location>
</feature>
<evidence type="ECO:0000313" key="11">
    <source>
        <dbReference type="Proteomes" id="UP000515788"/>
    </source>
</evidence>
<evidence type="ECO:0000313" key="10">
    <source>
        <dbReference type="EMBL" id="QLL35107.1"/>
    </source>
</evidence>
<feature type="region of interest" description="Disordered" evidence="8">
    <location>
        <begin position="1"/>
        <end position="24"/>
    </location>
</feature>
<gene>
    <name evidence="10" type="ORF">HG536_0H04830</name>
</gene>
<feature type="transmembrane region" description="Helical" evidence="9">
    <location>
        <begin position="47"/>
        <end position="66"/>
    </location>
</feature>
<evidence type="ECO:0000256" key="8">
    <source>
        <dbReference type="SAM" id="MobiDB-lite"/>
    </source>
</evidence>
<dbReference type="PANTHER" id="PTHR23501:SF92">
    <property type="entry name" value="GLUTATHIONE EXCHANGER 1-RELATED"/>
    <property type="match status" value="1"/>
</dbReference>
<feature type="transmembrane region" description="Helical" evidence="9">
    <location>
        <begin position="86"/>
        <end position="106"/>
    </location>
</feature>
<comment type="similarity">
    <text evidence="2">Belongs to the major facilitator superfamily.</text>
</comment>
<keyword evidence="3" id="KW-0813">Transport</keyword>
<dbReference type="InterPro" id="IPR036259">
    <property type="entry name" value="MFS_trans_sf"/>
</dbReference>
<feature type="transmembrane region" description="Helical" evidence="9">
    <location>
        <begin position="294"/>
        <end position="315"/>
    </location>
</feature>
<feature type="transmembrane region" description="Helical" evidence="9">
    <location>
        <begin position="118"/>
        <end position="136"/>
    </location>
</feature>